<evidence type="ECO:0000313" key="1">
    <source>
        <dbReference type="EMBL" id="KZS42607.1"/>
    </source>
</evidence>
<reference evidence="1 2" key="1">
    <citation type="submission" date="2016-01" db="EMBL/GenBank/DDBJ databases">
        <title>The draft genome sequence of Aquimarina sp. RZW4-3-2.</title>
        <authorList>
            <person name="Wang Y."/>
        </authorList>
    </citation>
    <scope>NUCLEOTIDE SEQUENCE [LARGE SCALE GENOMIC DNA]</scope>
    <source>
        <strain evidence="1 2">RZW4-3-2</strain>
    </source>
</reference>
<comment type="caution">
    <text evidence="1">The sequence shown here is derived from an EMBL/GenBank/DDBJ whole genome shotgun (WGS) entry which is preliminary data.</text>
</comment>
<protein>
    <submittedName>
        <fullName evidence="1">Uncharacterized protein</fullName>
    </submittedName>
</protein>
<dbReference type="RefSeq" id="WP_066310644.1">
    <property type="nucleotide sequence ID" value="NZ_LQRT01000002.1"/>
</dbReference>
<keyword evidence="2" id="KW-1185">Reference proteome</keyword>
<dbReference type="EMBL" id="LQRT01000002">
    <property type="protein sequence ID" value="KZS42607.1"/>
    <property type="molecule type" value="Genomic_DNA"/>
</dbReference>
<accession>A0A163CNW3</accession>
<gene>
    <name evidence="1" type="ORF">AWE51_03945</name>
</gene>
<dbReference type="STRING" id="1642818.AWE51_03945"/>
<evidence type="ECO:0000313" key="2">
    <source>
        <dbReference type="Proteomes" id="UP000076715"/>
    </source>
</evidence>
<dbReference type="AlphaFoldDB" id="A0A163CNW3"/>
<proteinExistence type="predicted"/>
<name>A0A163CNW3_9FLAO</name>
<organism evidence="1 2">
    <name type="scientific">Aquimarina aggregata</name>
    <dbReference type="NCBI Taxonomy" id="1642818"/>
    <lineage>
        <taxon>Bacteria</taxon>
        <taxon>Pseudomonadati</taxon>
        <taxon>Bacteroidota</taxon>
        <taxon>Flavobacteriia</taxon>
        <taxon>Flavobacteriales</taxon>
        <taxon>Flavobacteriaceae</taxon>
        <taxon>Aquimarina</taxon>
    </lineage>
</organism>
<dbReference type="Proteomes" id="UP000076715">
    <property type="component" value="Unassembled WGS sequence"/>
</dbReference>
<dbReference type="OrthoDB" id="1342918at2"/>
<sequence>MIIIRYFFLAFLCLTLINCKTEDHKFPLDKRYWDTNDYNDVIIELRFGYKKDEKKPTFDNPEKRMIVQKLTDEQNFKIVLDDKELGIKHRSNIATEFFNQWKDMHQIYQQTDRKDKYLYDIEMLAVWQFGLDLQLDYFKLGNDDIKERSDDPNSPKVKSVINSNIGTLIENYTIYLDEINNEKAFSEEGKVKLGKGIDIYFSELIRIYPNANYSGIKRKAELMLKKSKNDNVKSSLIKLIKLINSTKNKDNT</sequence>